<proteinExistence type="predicted"/>
<sequence length="650" mass="69133">MPPISEQEELNQRTARVIEAASKMLELGPLAPPQLLERFSLEVEDAVQYQNSARAVLSVPAPLRVALDALRSAYATKATVDFRAIVDSRTTLATPLEFGQDLGTDQWWVPLARPITPKIPAPSAGVAHEEPPKEGTPTDAVDSTASRPHGETSLAVPAGAPVPGVPIGSATNTPGPREPPARSPAETAPPGDGVSMRAMSEEQDRVRKDGARRVPPVPQRVAAPKGDEVQTPGKRKRRETVKVTHAAQERGTDIRPARTVADEPRVKRARTDKGNTGASKSSTPVSEARGPEDPITNAVVGQTPAKTEMLQPADAVTKNGSTTAQPSRQEPGPEGATAHGVIDQPIAGTEKVRPTEKVTKNGSTKAAPVRQDRGPALAPGDTGAAKAANEASIRRHAIEMDAVARIKQMAITPPWNLPANYANSDQYTASIEFLVGVESLTRRGVIWDKDIKQAYETMAALEAEVKRCGETMANLQAQMASMQTQLATTLGQATGAGSAADQESSRARNSPDAAIPINSAHVNAIHNKIQKLNDNRGRKSHHGIGIAIGATQKAVPFAANQLNQSPTIGRGPSSPEQSTDEDEREAMAIRAGFVDGDAASQGAAETEYVLIPRSSYDKILRREQYLYDMLMLLGGVAKASVYRLKEASHK</sequence>
<dbReference type="Proteomes" id="UP000814033">
    <property type="component" value="Unassembled WGS sequence"/>
</dbReference>
<accession>A0ACB8RBN9</accession>
<evidence type="ECO:0000313" key="1">
    <source>
        <dbReference type="EMBL" id="KAI0041277.1"/>
    </source>
</evidence>
<keyword evidence="2" id="KW-1185">Reference proteome</keyword>
<comment type="caution">
    <text evidence="1">The sequence shown here is derived from an EMBL/GenBank/DDBJ whole genome shotgun (WGS) entry which is preliminary data.</text>
</comment>
<reference evidence="1" key="1">
    <citation type="submission" date="2021-02" db="EMBL/GenBank/DDBJ databases">
        <authorList>
            <consortium name="DOE Joint Genome Institute"/>
            <person name="Ahrendt S."/>
            <person name="Looney B.P."/>
            <person name="Miyauchi S."/>
            <person name="Morin E."/>
            <person name="Drula E."/>
            <person name="Courty P.E."/>
            <person name="Chicoki N."/>
            <person name="Fauchery L."/>
            <person name="Kohler A."/>
            <person name="Kuo A."/>
            <person name="Labutti K."/>
            <person name="Pangilinan J."/>
            <person name="Lipzen A."/>
            <person name="Riley R."/>
            <person name="Andreopoulos W."/>
            <person name="He G."/>
            <person name="Johnson J."/>
            <person name="Barry K.W."/>
            <person name="Grigoriev I.V."/>
            <person name="Nagy L."/>
            <person name="Hibbett D."/>
            <person name="Henrissat B."/>
            <person name="Matheny P.B."/>
            <person name="Labbe J."/>
            <person name="Martin F."/>
        </authorList>
    </citation>
    <scope>NUCLEOTIDE SEQUENCE</scope>
    <source>
        <strain evidence="1">FP105234-sp</strain>
    </source>
</reference>
<organism evidence="1 2">
    <name type="scientific">Auriscalpium vulgare</name>
    <dbReference type="NCBI Taxonomy" id="40419"/>
    <lineage>
        <taxon>Eukaryota</taxon>
        <taxon>Fungi</taxon>
        <taxon>Dikarya</taxon>
        <taxon>Basidiomycota</taxon>
        <taxon>Agaricomycotina</taxon>
        <taxon>Agaricomycetes</taxon>
        <taxon>Russulales</taxon>
        <taxon>Auriscalpiaceae</taxon>
        <taxon>Auriscalpium</taxon>
    </lineage>
</organism>
<name>A0ACB8RBN9_9AGAM</name>
<reference evidence="1" key="2">
    <citation type="journal article" date="2022" name="New Phytol.">
        <title>Evolutionary transition to the ectomycorrhizal habit in the genomes of a hyperdiverse lineage of mushroom-forming fungi.</title>
        <authorList>
            <person name="Looney B."/>
            <person name="Miyauchi S."/>
            <person name="Morin E."/>
            <person name="Drula E."/>
            <person name="Courty P.E."/>
            <person name="Kohler A."/>
            <person name="Kuo A."/>
            <person name="LaButti K."/>
            <person name="Pangilinan J."/>
            <person name="Lipzen A."/>
            <person name="Riley R."/>
            <person name="Andreopoulos W."/>
            <person name="He G."/>
            <person name="Johnson J."/>
            <person name="Nolan M."/>
            <person name="Tritt A."/>
            <person name="Barry K.W."/>
            <person name="Grigoriev I.V."/>
            <person name="Nagy L.G."/>
            <person name="Hibbett D."/>
            <person name="Henrissat B."/>
            <person name="Matheny P.B."/>
            <person name="Labbe J."/>
            <person name="Martin F.M."/>
        </authorList>
    </citation>
    <scope>NUCLEOTIDE SEQUENCE</scope>
    <source>
        <strain evidence="1">FP105234-sp</strain>
    </source>
</reference>
<evidence type="ECO:0000313" key="2">
    <source>
        <dbReference type="Proteomes" id="UP000814033"/>
    </source>
</evidence>
<protein>
    <submittedName>
        <fullName evidence="1">Uncharacterized protein</fullName>
    </submittedName>
</protein>
<dbReference type="EMBL" id="MU276133">
    <property type="protein sequence ID" value="KAI0041277.1"/>
    <property type="molecule type" value="Genomic_DNA"/>
</dbReference>
<gene>
    <name evidence="1" type="ORF">FA95DRAFT_1611149</name>
</gene>